<evidence type="ECO:0000256" key="1">
    <source>
        <dbReference type="ARBA" id="ARBA00006479"/>
    </source>
</evidence>
<sequence length="357" mass="38520">MVLSPDYQLCIDVGYTFSRFGVSCGGSFVDIERVRTIDTRALCGNVPEARKEEWIRWLAELVRAKRNLWPSITRCGLCFPGLVSAHGDIGRTNAIWGDGASDLAAPALSARLGLRVDVLNDLTAAAIRHGEDSCFTDQRTVLTLSVGSGIGSKIYDRVERRVVMEGSGRNGEIGLAVVDEGPEALRNANGLLPGILGNYASGVGFARLLRHNAAIASGGQAYKASLLWSTLAKGGAAIDTIDDVRLNEVAVACIQAGDVFVCKILQRSIKYLAQALHVVVLFDAPDVILLTGGFAIAVGEVYRRELCTALSRYLPLLYSSDEINHMVKLAAADDLESLRGVAVWLERLRLPKNEPIQ</sequence>
<dbReference type="AlphaFoldDB" id="A0A940YDV3"/>
<organism evidence="2 3">
    <name type="scientific">Ideonella alba</name>
    <dbReference type="NCBI Taxonomy" id="2824118"/>
    <lineage>
        <taxon>Bacteria</taxon>
        <taxon>Pseudomonadati</taxon>
        <taxon>Pseudomonadota</taxon>
        <taxon>Betaproteobacteria</taxon>
        <taxon>Burkholderiales</taxon>
        <taxon>Sphaerotilaceae</taxon>
        <taxon>Ideonella</taxon>
    </lineage>
</organism>
<dbReference type="RefSeq" id="WP_210853550.1">
    <property type="nucleotide sequence ID" value="NZ_JAGQDD010000005.1"/>
</dbReference>
<gene>
    <name evidence="2" type="ORF">KAK03_08970</name>
</gene>
<dbReference type="EMBL" id="JAGQDD010000005">
    <property type="protein sequence ID" value="MBQ0930620.1"/>
    <property type="molecule type" value="Genomic_DNA"/>
</dbReference>
<keyword evidence="3" id="KW-1185">Reference proteome</keyword>
<dbReference type="InterPro" id="IPR000600">
    <property type="entry name" value="ROK"/>
</dbReference>
<dbReference type="InterPro" id="IPR043129">
    <property type="entry name" value="ATPase_NBD"/>
</dbReference>
<evidence type="ECO:0000313" key="2">
    <source>
        <dbReference type="EMBL" id="MBQ0930620.1"/>
    </source>
</evidence>
<comment type="caution">
    <text evidence="2">The sequence shown here is derived from an EMBL/GenBank/DDBJ whole genome shotgun (WGS) entry which is preliminary data.</text>
</comment>
<dbReference type="Gene3D" id="3.30.420.40">
    <property type="match status" value="2"/>
</dbReference>
<protein>
    <submittedName>
        <fullName evidence="2">ROK family protein</fullName>
    </submittedName>
</protein>
<evidence type="ECO:0000313" key="3">
    <source>
        <dbReference type="Proteomes" id="UP000676246"/>
    </source>
</evidence>
<dbReference type="SUPFAM" id="SSF53067">
    <property type="entry name" value="Actin-like ATPase domain"/>
    <property type="match status" value="1"/>
</dbReference>
<accession>A0A940YDV3</accession>
<dbReference type="PANTHER" id="PTHR18964:SF149">
    <property type="entry name" value="BIFUNCTIONAL UDP-N-ACETYLGLUCOSAMINE 2-EPIMERASE_N-ACETYLMANNOSAMINE KINASE"/>
    <property type="match status" value="1"/>
</dbReference>
<proteinExistence type="inferred from homology"/>
<dbReference type="Proteomes" id="UP000676246">
    <property type="component" value="Unassembled WGS sequence"/>
</dbReference>
<dbReference type="PANTHER" id="PTHR18964">
    <property type="entry name" value="ROK (REPRESSOR, ORF, KINASE) FAMILY"/>
    <property type="match status" value="1"/>
</dbReference>
<comment type="similarity">
    <text evidence="1">Belongs to the ROK (NagC/XylR) family.</text>
</comment>
<name>A0A940YDV3_9BURK</name>
<reference evidence="2 3" key="1">
    <citation type="submission" date="2021-04" db="EMBL/GenBank/DDBJ databases">
        <title>The genome sequence of Ideonella sp. 3Y2.</title>
        <authorList>
            <person name="Liu Y."/>
        </authorList>
    </citation>
    <scope>NUCLEOTIDE SEQUENCE [LARGE SCALE GENOMIC DNA]</scope>
    <source>
        <strain evidence="2 3">3Y2</strain>
    </source>
</reference>
<dbReference type="Pfam" id="PF00480">
    <property type="entry name" value="ROK"/>
    <property type="match status" value="1"/>
</dbReference>